<gene>
    <name evidence="4" type="ORF">ACETWP_11455</name>
</gene>
<dbReference type="RefSeq" id="WP_373972376.1">
    <property type="nucleotide sequence ID" value="NZ_JBHDLJ010000008.1"/>
</dbReference>
<dbReference type="InterPro" id="IPR042208">
    <property type="entry name" value="D-ser_dehydrat-like_sf"/>
</dbReference>
<protein>
    <submittedName>
        <fullName evidence="4">Alanine racemase</fullName>
        <ecNumber evidence="4">5.1.1.1</ecNumber>
    </submittedName>
</protein>
<dbReference type="SUPFAM" id="SSF51419">
    <property type="entry name" value="PLP-binding barrel"/>
    <property type="match status" value="1"/>
</dbReference>
<dbReference type="InterPro" id="IPR029066">
    <property type="entry name" value="PLP-binding_barrel"/>
</dbReference>
<evidence type="ECO:0000256" key="2">
    <source>
        <dbReference type="ARBA" id="ARBA00023239"/>
    </source>
</evidence>
<keyword evidence="2" id="KW-0456">Lyase</keyword>
<feature type="domain" description="D-serine dehydratase-like" evidence="3">
    <location>
        <begin position="248"/>
        <end position="340"/>
    </location>
</feature>
<dbReference type="Gene3D" id="2.40.37.20">
    <property type="entry name" value="D-serine dehydratase-like domain"/>
    <property type="match status" value="1"/>
</dbReference>
<dbReference type="Gene3D" id="3.20.20.10">
    <property type="entry name" value="Alanine racemase"/>
    <property type="match status" value="1"/>
</dbReference>
<dbReference type="EMBL" id="JBHDLJ010000008">
    <property type="protein sequence ID" value="MFB0835206.1"/>
    <property type="molecule type" value="Genomic_DNA"/>
</dbReference>
<keyword evidence="4" id="KW-0413">Isomerase</keyword>
<proteinExistence type="inferred from homology"/>
<dbReference type="Proteomes" id="UP001575652">
    <property type="component" value="Unassembled WGS sequence"/>
</dbReference>
<name>A0ABV4UPM2_9MICC</name>
<dbReference type="SMART" id="SM01119">
    <property type="entry name" value="D-ser_dehydrat"/>
    <property type="match status" value="1"/>
</dbReference>
<keyword evidence="5" id="KW-1185">Reference proteome</keyword>
<evidence type="ECO:0000313" key="5">
    <source>
        <dbReference type="Proteomes" id="UP001575652"/>
    </source>
</evidence>
<dbReference type="InterPro" id="IPR001608">
    <property type="entry name" value="Ala_racemase_N"/>
</dbReference>
<comment type="caution">
    <text evidence="4">The sequence shown here is derived from an EMBL/GenBank/DDBJ whole genome shotgun (WGS) entry which is preliminary data.</text>
</comment>
<dbReference type="Pfam" id="PF14031">
    <property type="entry name" value="D-ser_dehydrat"/>
    <property type="match status" value="1"/>
</dbReference>
<dbReference type="PANTHER" id="PTHR28004">
    <property type="entry name" value="ZGC:162816-RELATED"/>
    <property type="match status" value="1"/>
</dbReference>
<dbReference type="PANTHER" id="PTHR28004:SF2">
    <property type="entry name" value="D-SERINE DEHYDRATASE"/>
    <property type="match status" value="1"/>
</dbReference>
<evidence type="ECO:0000256" key="1">
    <source>
        <dbReference type="ARBA" id="ARBA00005323"/>
    </source>
</evidence>
<organism evidence="4 5">
    <name type="scientific">Arthrobacter halodurans</name>
    <dbReference type="NCBI Taxonomy" id="516699"/>
    <lineage>
        <taxon>Bacteria</taxon>
        <taxon>Bacillati</taxon>
        <taxon>Actinomycetota</taxon>
        <taxon>Actinomycetes</taxon>
        <taxon>Micrococcales</taxon>
        <taxon>Micrococcaceae</taxon>
        <taxon>Arthrobacter</taxon>
    </lineage>
</organism>
<evidence type="ECO:0000313" key="4">
    <source>
        <dbReference type="EMBL" id="MFB0835206.1"/>
    </source>
</evidence>
<evidence type="ECO:0000259" key="3">
    <source>
        <dbReference type="SMART" id="SM01119"/>
    </source>
</evidence>
<reference evidence="4 5" key="1">
    <citation type="submission" date="2024-09" db="EMBL/GenBank/DDBJ databases">
        <authorList>
            <person name="Salinas-Garcia M.A."/>
            <person name="Prieme A."/>
        </authorList>
    </citation>
    <scope>NUCLEOTIDE SEQUENCE [LARGE SCALE GENOMIC DNA]</scope>
    <source>
        <strain evidence="4 5">DSM 21081</strain>
    </source>
</reference>
<comment type="similarity">
    <text evidence="1">Belongs to the DSD1 family.</text>
</comment>
<dbReference type="GO" id="GO:0008784">
    <property type="term" value="F:alanine racemase activity"/>
    <property type="evidence" value="ECO:0007669"/>
    <property type="project" value="UniProtKB-EC"/>
</dbReference>
<dbReference type="InterPro" id="IPR051466">
    <property type="entry name" value="D-amino_acid_metab_enzyme"/>
</dbReference>
<dbReference type="InterPro" id="IPR026956">
    <property type="entry name" value="D-ser_dehydrat-like_dom"/>
</dbReference>
<accession>A0ABV4UPM2</accession>
<sequence length="356" mass="36765">MTDFRTTPHLSVRVPVLRRNVEGMARFAAGRGIALRPHAKTHKSLDIARLQIAAGARGLTVATLGEAEVFARGGFADLFVAYPLWLDDVKARRMRALLDVAELRLGVDSVEGARRMAVAAGADATRLRVRVEVDSGHHRSGTTPARAGEVAAAAAGAGLAVEGVFTFPGHGYGPGNAARAAADESAALSAARDAVLAEGLPCPVLSGGSTPTAHHAAGSPATELRPGVYVFNDAQQLESGTCGEEAVALTAVCTVVGSRGGTVLVDAGSKVLGADRPAWTSGFGRVAGHPLARVVALSEHHATIDWGTSLHVPVPGDLLRVIPNHVCNAVNLVDELAASEDGFDAIWPVHARGRNS</sequence>
<dbReference type="Pfam" id="PF01168">
    <property type="entry name" value="Ala_racemase_N"/>
    <property type="match status" value="1"/>
</dbReference>
<dbReference type="EC" id="5.1.1.1" evidence="4"/>